<dbReference type="InterPro" id="IPR013595">
    <property type="entry name" value="Pept_S33_TAP-like_C"/>
</dbReference>
<feature type="signal peptide" evidence="3">
    <location>
        <begin position="1"/>
        <end position="21"/>
    </location>
</feature>
<evidence type="ECO:0000256" key="2">
    <source>
        <dbReference type="ARBA" id="ARBA00022801"/>
    </source>
</evidence>
<sequence length="556" mass="59368">MTRNANHLALALLTFAAVSWAQSGEPTFNWTAVEPSTSLSWVDCYQAPFQCARFEVPLNHSQPEDGKTVAIAVIKYPAAANASTHGGPIFVNPGGPGGSGIEMVLVGGALLQKIVGTQFDVVSFDPRGVGSSTPKISVFNTTEEATQFVMSGVWDLNATSTAIEEEYERYQLFGKMAAERDVDGFLSHVSTGNVAHDMLSLAEGMGQEKLQYWGLSYGSALGSTFATMFPVRVLGIGPIYYGSNQVILHIQDRVGRLIIDGCLDMDAYLRNDLKIQMADSDKAMQRFLDGCVAAGPETCPIHASSSAEINANINFLLEGLRTNPVEVKLDSNITIPITYDSLRFVIFSVLNTPDHYQELATGLQQLAEGNGSIVAGVFASTVQNELKTNEAYVAVECSDADPLDMGPSELRRYMAGINSTFAGMTAIQSMARCTGWKIHPESRFKGPVGANTSFPLLVIGNTADPITPLLAAKKNHAAFPGSGLLIQDSPGHTSFAATSACTLQAVAAYFANGTLPEEGTVCPIDQELFPKPGQDEGASSVTKRSLSALLRRGIFA</sequence>
<dbReference type="Proteomes" id="UP001437256">
    <property type="component" value="Unassembled WGS sequence"/>
</dbReference>
<accession>A0ABR2Z800</accession>
<feature type="chain" id="PRO_5045791139" evidence="3">
    <location>
        <begin position="22"/>
        <end position="556"/>
    </location>
</feature>
<dbReference type="InterPro" id="IPR051601">
    <property type="entry name" value="Serine_prot/Carboxylest_S33"/>
</dbReference>
<feature type="domain" description="AB hydrolase-1" evidence="4">
    <location>
        <begin position="88"/>
        <end position="235"/>
    </location>
</feature>
<dbReference type="InterPro" id="IPR029058">
    <property type="entry name" value="AB_hydrolase_fold"/>
</dbReference>
<reference evidence="6 7" key="1">
    <citation type="submission" date="2024-05" db="EMBL/GenBank/DDBJ databases">
        <title>A draft genome resource for the thread blight pathogen Marasmius tenuissimus strain MS-2.</title>
        <authorList>
            <person name="Yulfo-Soto G.E."/>
            <person name="Baruah I.K."/>
            <person name="Amoako-Attah I."/>
            <person name="Bukari Y."/>
            <person name="Meinhardt L.W."/>
            <person name="Bailey B.A."/>
            <person name="Cohen S.P."/>
        </authorList>
    </citation>
    <scope>NUCLEOTIDE SEQUENCE [LARGE SCALE GENOMIC DNA]</scope>
    <source>
        <strain evidence="6 7">MS-2</strain>
    </source>
</reference>
<dbReference type="PANTHER" id="PTHR43248:SF25">
    <property type="entry name" value="AB HYDROLASE-1 DOMAIN-CONTAINING PROTEIN-RELATED"/>
    <property type="match status" value="1"/>
</dbReference>
<dbReference type="Pfam" id="PF00561">
    <property type="entry name" value="Abhydrolase_1"/>
    <property type="match status" value="1"/>
</dbReference>
<evidence type="ECO:0000256" key="3">
    <source>
        <dbReference type="SAM" id="SignalP"/>
    </source>
</evidence>
<dbReference type="Gene3D" id="3.40.50.1820">
    <property type="entry name" value="alpha/beta hydrolase"/>
    <property type="match status" value="1"/>
</dbReference>
<comment type="caution">
    <text evidence="6">The sequence shown here is derived from an EMBL/GenBank/DDBJ whole genome shotgun (WGS) entry which is preliminary data.</text>
</comment>
<evidence type="ECO:0000313" key="6">
    <source>
        <dbReference type="EMBL" id="KAL0057398.1"/>
    </source>
</evidence>
<evidence type="ECO:0000259" key="4">
    <source>
        <dbReference type="Pfam" id="PF00561"/>
    </source>
</evidence>
<feature type="domain" description="Peptidase S33 tripeptidyl aminopeptidase-like C-terminal" evidence="5">
    <location>
        <begin position="420"/>
        <end position="522"/>
    </location>
</feature>
<proteinExistence type="inferred from homology"/>
<gene>
    <name evidence="6" type="ORF">AAF712_015959</name>
</gene>
<keyword evidence="3" id="KW-0732">Signal</keyword>
<protein>
    <submittedName>
        <fullName evidence="6">Uncharacterized protein</fullName>
    </submittedName>
</protein>
<dbReference type="InterPro" id="IPR000073">
    <property type="entry name" value="AB_hydrolase_1"/>
</dbReference>
<dbReference type="Pfam" id="PF08386">
    <property type="entry name" value="Abhydrolase_4"/>
    <property type="match status" value="1"/>
</dbReference>
<evidence type="ECO:0000313" key="7">
    <source>
        <dbReference type="Proteomes" id="UP001437256"/>
    </source>
</evidence>
<dbReference type="PANTHER" id="PTHR43248">
    <property type="entry name" value="2-SUCCINYL-6-HYDROXY-2,4-CYCLOHEXADIENE-1-CARBOXYLATE SYNTHASE"/>
    <property type="match status" value="1"/>
</dbReference>
<keyword evidence="7" id="KW-1185">Reference proteome</keyword>
<dbReference type="SUPFAM" id="SSF53474">
    <property type="entry name" value="alpha/beta-Hydrolases"/>
    <property type="match status" value="1"/>
</dbReference>
<keyword evidence="2" id="KW-0378">Hydrolase</keyword>
<dbReference type="EMBL" id="JBBXMP010000551">
    <property type="protein sequence ID" value="KAL0057398.1"/>
    <property type="molecule type" value="Genomic_DNA"/>
</dbReference>
<evidence type="ECO:0000259" key="5">
    <source>
        <dbReference type="Pfam" id="PF08386"/>
    </source>
</evidence>
<comment type="similarity">
    <text evidence="1">Belongs to the peptidase S33 family.</text>
</comment>
<name>A0ABR2Z800_9AGAR</name>
<organism evidence="6 7">
    <name type="scientific">Marasmius tenuissimus</name>
    <dbReference type="NCBI Taxonomy" id="585030"/>
    <lineage>
        <taxon>Eukaryota</taxon>
        <taxon>Fungi</taxon>
        <taxon>Dikarya</taxon>
        <taxon>Basidiomycota</taxon>
        <taxon>Agaricomycotina</taxon>
        <taxon>Agaricomycetes</taxon>
        <taxon>Agaricomycetidae</taxon>
        <taxon>Agaricales</taxon>
        <taxon>Marasmiineae</taxon>
        <taxon>Marasmiaceae</taxon>
        <taxon>Marasmius</taxon>
    </lineage>
</organism>
<evidence type="ECO:0000256" key="1">
    <source>
        <dbReference type="ARBA" id="ARBA00010088"/>
    </source>
</evidence>